<dbReference type="AlphaFoldDB" id="A0AAJ1QWC2"/>
<gene>
    <name evidence="2" type="ORF">QWY81_07975</name>
</gene>
<accession>A0AAJ1QWC2</accession>
<dbReference type="Gene3D" id="3.40.50.300">
    <property type="entry name" value="P-loop containing nucleotide triphosphate hydrolases"/>
    <property type="match status" value="1"/>
</dbReference>
<dbReference type="PANTHER" id="PTHR37291">
    <property type="entry name" value="5-METHYLCYTOSINE-SPECIFIC RESTRICTION ENZYME B"/>
    <property type="match status" value="1"/>
</dbReference>
<dbReference type="SUPFAM" id="SSF52540">
    <property type="entry name" value="P-loop containing nucleoside triphosphate hydrolases"/>
    <property type="match status" value="1"/>
</dbReference>
<organism evidence="2 3">
    <name type="scientific">Polaribacter sejongensis</name>
    <dbReference type="NCBI Taxonomy" id="985043"/>
    <lineage>
        <taxon>Bacteria</taxon>
        <taxon>Pseudomonadati</taxon>
        <taxon>Bacteroidota</taxon>
        <taxon>Flavobacteriia</taxon>
        <taxon>Flavobacteriales</taxon>
        <taxon>Flavobacteriaceae</taxon>
    </lineage>
</organism>
<sequence length="980" mass="114026">MITYKDYEKQVYDWLIDKNKQDSNFTFSLRQNEAPGAELHYFMGGEKSRYFTFRLWSIPSTSNSSPGNCIGIVFKYSANHLKYDYDFRLISTNSPKDKQSASVLNLIKSLVNPLDQSIGLSSKGNPEINNLEILTNSQKRGYANLDEMLKDIDKDLLTFIPLVDEHIDKEKEINPDFEAHRISQDEFESMQATVKERFKKHGVLINRVKEPMNLKDEFIVWLLNKPKSNYFSNDKEKLSRYLDTYNTYFNLDIFEVSKSNYKKIIEVIDTAAYQNEESEFFKFSNRESSHRPRAILGKTNYYQFLKEKFELKILKSENVQIHLKIRDLIQKYKNAVLNENWLYVELYKFEWANWLTERVVFEEQTDEEILELCLASQNENYTDSKGVQFIKQGAREKLSKYIGIEDIKIFRDFYNGIPLEKIDYSARNMSFPILSCWMSVLAPDALFPASRTSFADIIRSVFSVKLNNSRIDFVIAMQKPMQEICTVLLEDEKITEFISKELHKSELSQLDINWLVQDFLLFIDRHPSLLKPINETVEEEVEQYIMLDKMPTNQILYGPPGTGKTYYLKDQLFDKYTTKQTSITKEQHFETVVSSCSWWQVIAIALLDLGKSKVSGIFEHEWIQKKASLSNSKTIRPTLWGQLQSHTINECEFVNVSSRQQPLLFNKTKDSFWEILENEVQELVPELYDIKDSVDNYSPNPDTIIKNYDFVTFHQSFAYEDFIEGIKPISPEEGQETKDLGYAIEDGVFKKLCLKAKNDPNNRYAIFIDEINRGNVSAIFGELITLIEIDKRKDAKNEISIKLPYSKTAFSVPSNVDIYGTMNTADRSVEALDTALRRRFEFKEMMPDYAVIENEEVEGIKLSEVLEKINQRIELLIDRDHTIGHSYFVNVTSPEKLANAFNNKIVPLLQEYFYGDYGKIGLVLGNGFVKINKNDTINFADFKYDNANDFKIASYELKHVDENTVIDATLELLGKKEISE</sequence>
<proteinExistence type="predicted"/>
<evidence type="ECO:0000259" key="1">
    <source>
        <dbReference type="Pfam" id="PF07728"/>
    </source>
</evidence>
<protein>
    <submittedName>
        <fullName evidence="2">AAA family ATPase</fullName>
    </submittedName>
</protein>
<reference evidence="2 3" key="1">
    <citation type="journal article" date="2014" name="Int. J. Syst. Evol. Microbiol.">
        <title>Complete genome sequence of Corynebacterium casei LMG S-19264T (=DSM 44701T), isolated from a smear-ripened cheese.</title>
        <authorList>
            <consortium name="US DOE Joint Genome Institute (JGI-PGF)"/>
            <person name="Walter F."/>
            <person name="Albersmeier A."/>
            <person name="Kalinowski J."/>
            <person name="Ruckert C."/>
        </authorList>
    </citation>
    <scope>NUCLEOTIDE SEQUENCE [LARGE SCALE GENOMIC DNA]</scope>
    <source>
        <strain evidence="2 3">CECT 8670</strain>
    </source>
</reference>
<feature type="domain" description="ATPase dynein-related AAA" evidence="1">
    <location>
        <begin position="707"/>
        <end position="840"/>
    </location>
</feature>
<evidence type="ECO:0000313" key="3">
    <source>
        <dbReference type="Proteomes" id="UP001228636"/>
    </source>
</evidence>
<dbReference type="GO" id="GO:0016887">
    <property type="term" value="F:ATP hydrolysis activity"/>
    <property type="evidence" value="ECO:0007669"/>
    <property type="project" value="InterPro"/>
</dbReference>
<dbReference type="RefSeq" id="WP_261973808.1">
    <property type="nucleotide sequence ID" value="NZ_CP103460.1"/>
</dbReference>
<dbReference type="InterPro" id="IPR052934">
    <property type="entry name" value="Methyl-DNA_Rec/Restrict_Enz"/>
</dbReference>
<dbReference type="InterPro" id="IPR027417">
    <property type="entry name" value="P-loop_NTPase"/>
</dbReference>
<evidence type="ECO:0000313" key="2">
    <source>
        <dbReference type="EMBL" id="MDN3619386.1"/>
    </source>
</evidence>
<dbReference type="PANTHER" id="PTHR37291:SF1">
    <property type="entry name" value="TYPE IV METHYL-DIRECTED RESTRICTION ENZYME ECOKMCRB SUBUNIT"/>
    <property type="match status" value="1"/>
</dbReference>
<name>A0AAJ1QWC2_9FLAO</name>
<dbReference type="Proteomes" id="UP001228636">
    <property type="component" value="Unassembled WGS sequence"/>
</dbReference>
<dbReference type="EMBL" id="JAUFQH010000005">
    <property type="protein sequence ID" value="MDN3619386.1"/>
    <property type="molecule type" value="Genomic_DNA"/>
</dbReference>
<dbReference type="InterPro" id="IPR011704">
    <property type="entry name" value="ATPase_dyneun-rel_AAA"/>
</dbReference>
<comment type="caution">
    <text evidence="2">The sequence shown here is derived from an EMBL/GenBank/DDBJ whole genome shotgun (WGS) entry which is preliminary data.</text>
</comment>
<dbReference type="GO" id="GO:0005524">
    <property type="term" value="F:ATP binding"/>
    <property type="evidence" value="ECO:0007669"/>
    <property type="project" value="InterPro"/>
</dbReference>
<dbReference type="Pfam" id="PF07728">
    <property type="entry name" value="AAA_5"/>
    <property type="match status" value="1"/>
</dbReference>